<accession>A0ACB8TIS6</accession>
<organism evidence="1 2">
    <name type="scientific">Artomyces pyxidatus</name>
    <dbReference type="NCBI Taxonomy" id="48021"/>
    <lineage>
        <taxon>Eukaryota</taxon>
        <taxon>Fungi</taxon>
        <taxon>Dikarya</taxon>
        <taxon>Basidiomycota</taxon>
        <taxon>Agaricomycotina</taxon>
        <taxon>Agaricomycetes</taxon>
        <taxon>Russulales</taxon>
        <taxon>Auriscalpiaceae</taxon>
        <taxon>Artomyces</taxon>
    </lineage>
</organism>
<reference evidence="1" key="1">
    <citation type="submission" date="2021-03" db="EMBL/GenBank/DDBJ databases">
        <authorList>
            <consortium name="DOE Joint Genome Institute"/>
            <person name="Ahrendt S."/>
            <person name="Looney B.P."/>
            <person name="Miyauchi S."/>
            <person name="Morin E."/>
            <person name="Drula E."/>
            <person name="Courty P.E."/>
            <person name="Chicoki N."/>
            <person name="Fauchery L."/>
            <person name="Kohler A."/>
            <person name="Kuo A."/>
            <person name="Labutti K."/>
            <person name="Pangilinan J."/>
            <person name="Lipzen A."/>
            <person name="Riley R."/>
            <person name="Andreopoulos W."/>
            <person name="He G."/>
            <person name="Johnson J."/>
            <person name="Barry K.W."/>
            <person name="Grigoriev I.V."/>
            <person name="Nagy L."/>
            <person name="Hibbett D."/>
            <person name="Henrissat B."/>
            <person name="Matheny P.B."/>
            <person name="Labbe J."/>
            <person name="Martin F."/>
        </authorList>
    </citation>
    <scope>NUCLEOTIDE SEQUENCE</scope>
    <source>
        <strain evidence="1">HHB10654</strain>
    </source>
</reference>
<protein>
    <submittedName>
        <fullName evidence="1">Uncharacterized protein</fullName>
    </submittedName>
</protein>
<dbReference type="Proteomes" id="UP000814140">
    <property type="component" value="Unassembled WGS sequence"/>
</dbReference>
<gene>
    <name evidence="1" type="ORF">BV25DRAFT_1987089</name>
</gene>
<comment type="caution">
    <text evidence="1">The sequence shown here is derived from an EMBL/GenBank/DDBJ whole genome shotgun (WGS) entry which is preliminary data.</text>
</comment>
<evidence type="ECO:0000313" key="2">
    <source>
        <dbReference type="Proteomes" id="UP000814140"/>
    </source>
</evidence>
<sequence>MLEEPTSDPPEVPLSSGAHVSPSQVSRDSSLSRLTSIAESAQLPQSDHSVPKASVYIELSNLVPSEKARYTELTERDIPLDDEHYRIYNPGKVVGEYREGSTLWYYALRDDIIHRFEAKRFTDLHPSLVADYARRKRKGLLSRFDPSGSNVHPKSRPKFVINMTKLEQRAKRNDGSSKSRALELDSDGGEEWDDDVPEGDDLSDEATPAPTRRSTRTAASLGDRRRRQTTQELPFSPKKIRLRSARSAAVDTDDGDEDSDESPGEYAKATRRSTRQRKTTRVNVADEDYEDTGSDEGSFEYKGGRSKSGQSNSKPKIVRGRASRPAYGHVRSIVDLDYDPLDDGDTAPLRAHRDTCERCSRKPTHTLLEEEAKRGKRGKGAKKKKNDEDDGDEGDDKLAALGGWVRCMKCPLTAHWRCLANSQRDEILKAIRDRDRETWLATQPQTAGQTIAQILATKSGPPKRAGLESYQTTEFICAMCLKGGICIGCLEVALEPDSRPQQTALVVDKPPVDEEKPSISVPVSSRAETLAASLSSSNQVTAPEVTPSRELLFRCQVCKRLAHYAHLPVPEDNDDDDDGGVVEPASLALYYQRENHWTCADCSSYVYRVEKILAWRSYPPNAAQPSLPPGEPVNPKIQLPREYLVKWQDRSYRRTQWVPHGWLATIHTVMLRHFLNNGPKVELLKQAVGEEATANAVAEGGIGKQNDESRGSSAKPGERSVDVSLLDASPDAERRIPPPWKTVDRVLDVLLWHPQKRKAKGKGKSKIFRVESDDDDAQREWDAAFNFGEQPSATYTETLDEWVARTQDDITTAHIGKVVWAFIKWDDLGYEEATWDSPPRLGEPGYPAFELAFQRLVESRLLTVRSKPIPELVHREINGFRKHSLKQGQQPKLGQGEKQQLLPFQIDGFNWLCDNWWNRQPSILADEMGLGKTVQIATFVGNIIKKFDAFPVLIVVPNSTITNWVREFAIWAPKLRVVPFYGEAKSREVVKRYELNHTTKVAGTTGSKFHVLVTTYDTITSKDLPVFKNVPRWEVLVVDEGQRLKSDTSLLFRKLNELKIMHRIIMTGTPLNNNIRELFNLMNFLDPNEWADLEQLEKDHEELTPDLVSELHNRLRPYFLRRVKAEVLTLPPKNEVIVPVSLTPLQKEVYKSILSKNVKILMNLTKSLAQSKTRVGTAKGSMNNILMELRKCIQHPYLVSDDIEPKGLGEREAHDKLVAASAKLRFLKTLLPKLKERGHRVLLFSQFVIALNVIEDFLVGEGVKYLRLDGNTKQVDRQKGMDEFNRPGSDVFIYLLTTRAGGVGINLWSADTVIIYDPDFNPHQDLQAIARSHRYGQTKPCLVFKLMAKDTAEERIIQTGKKKLVLDHVIVQKMDDEEGGTDVQSILTFGAKALFEEGGGRDIIYSDHDVDKLIEKTETEGDQDEKTDTSGLAFSFAKIWTADKDELEEMEDDPMEDLEPSDSWALELQRIAEELAKEQTQEATGRGVRRKAAMAVKPQQKIDLDDTPKKGKVKGKQRPKSKGSASDESEEYNDPISNISEDTESEGPGSVPDELVSELQRNGRLNGARAIDRSSSIPEAPVDAPTPCGLCGTSHSGPCYMTDSSENLAEYRKLLFFEATDEPIEDRRAAIEIIDDTLNKRGQLHLIHGQPLRLIEPIAIRSSPQRPYRNPNVDASPLAMHSTASQTRVDDMSLAGPSATPNDRPKPSKRPSLPFTDDQSRKKARTNSSRCVVCGKAPHHLLKDCPVVAGGSASITNAIAELNGKAEHRDVVSILQKLLSKHQRRESMVVPMDTT</sequence>
<keyword evidence="2" id="KW-1185">Reference proteome</keyword>
<reference evidence="1" key="2">
    <citation type="journal article" date="2022" name="New Phytol.">
        <title>Evolutionary transition to the ectomycorrhizal habit in the genomes of a hyperdiverse lineage of mushroom-forming fungi.</title>
        <authorList>
            <person name="Looney B."/>
            <person name="Miyauchi S."/>
            <person name="Morin E."/>
            <person name="Drula E."/>
            <person name="Courty P.E."/>
            <person name="Kohler A."/>
            <person name="Kuo A."/>
            <person name="LaButti K."/>
            <person name="Pangilinan J."/>
            <person name="Lipzen A."/>
            <person name="Riley R."/>
            <person name="Andreopoulos W."/>
            <person name="He G."/>
            <person name="Johnson J."/>
            <person name="Nolan M."/>
            <person name="Tritt A."/>
            <person name="Barry K.W."/>
            <person name="Grigoriev I.V."/>
            <person name="Nagy L.G."/>
            <person name="Hibbett D."/>
            <person name="Henrissat B."/>
            <person name="Matheny P.B."/>
            <person name="Labbe J."/>
            <person name="Martin F.M."/>
        </authorList>
    </citation>
    <scope>NUCLEOTIDE SEQUENCE</scope>
    <source>
        <strain evidence="1">HHB10654</strain>
    </source>
</reference>
<evidence type="ECO:0000313" key="1">
    <source>
        <dbReference type="EMBL" id="KAI0068286.1"/>
    </source>
</evidence>
<proteinExistence type="predicted"/>
<name>A0ACB8TIS6_9AGAM</name>
<dbReference type="EMBL" id="MU277188">
    <property type="protein sequence ID" value="KAI0068286.1"/>
    <property type="molecule type" value="Genomic_DNA"/>
</dbReference>